<accession>X0T613</accession>
<dbReference type="AlphaFoldDB" id="X0T613"/>
<sequence length="85" mass="9843">TVNEMSDEEISRWLCLFDAVNYVAAKAEKLGIDVVKNNSWIKPLAFKNYISEMYESTFINYTMGDIKVPARNVNEFIYQEDALHS</sequence>
<comment type="caution">
    <text evidence="1">The sequence shown here is derived from an EMBL/GenBank/DDBJ whole genome shotgun (WGS) entry which is preliminary data.</text>
</comment>
<protein>
    <submittedName>
        <fullName evidence="1">Uncharacterized protein</fullName>
    </submittedName>
</protein>
<gene>
    <name evidence="1" type="ORF">S01H1_20640</name>
</gene>
<evidence type="ECO:0000313" key="1">
    <source>
        <dbReference type="EMBL" id="GAF88649.1"/>
    </source>
</evidence>
<feature type="non-terminal residue" evidence="1">
    <location>
        <position position="1"/>
    </location>
</feature>
<organism evidence="1">
    <name type="scientific">marine sediment metagenome</name>
    <dbReference type="NCBI Taxonomy" id="412755"/>
    <lineage>
        <taxon>unclassified sequences</taxon>
        <taxon>metagenomes</taxon>
        <taxon>ecological metagenomes</taxon>
    </lineage>
</organism>
<dbReference type="EMBL" id="BARS01011323">
    <property type="protein sequence ID" value="GAF88649.1"/>
    <property type="molecule type" value="Genomic_DNA"/>
</dbReference>
<name>X0T613_9ZZZZ</name>
<proteinExistence type="predicted"/>
<reference evidence="1" key="1">
    <citation type="journal article" date="2014" name="Front. Microbiol.">
        <title>High frequency of phylogenetically diverse reductive dehalogenase-homologous genes in deep subseafloor sedimentary metagenomes.</title>
        <authorList>
            <person name="Kawai M."/>
            <person name="Futagami T."/>
            <person name="Toyoda A."/>
            <person name="Takaki Y."/>
            <person name="Nishi S."/>
            <person name="Hori S."/>
            <person name="Arai W."/>
            <person name="Tsubouchi T."/>
            <person name="Morono Y."/>
            <person name="Uchiyama I."/>
            <person name="Ito T."/>
            <person name="Fujiyama A."/>
            <person name="Inagaki F."/>
            <person name="Takami H."/>
        </authorList>
    </citation>
    <scope>NUCLEOTIDE SEQUENCE</scope>
    <source>
        <strain evidence="1">Expedition CK06-06</strain>
    </source>
</reference>